<feature type="region of interest" description="Disordered" evidence="6">
    <location>
        <begin position="1290"/>
        <end position="1328"/>
    </location>
</feature>
<evidence type="ECO:0000259" key="7">
    <source>
        <dbReference type="PROSITE" id="PS51821"/>
    </source>
</evidence>
<dbReference type="InterPro" id="IPR021740">
    <property type="entry name" value="Velvet"/>
</dbReference>
<dbReference type="PANTHER" id="PTHR33572">
    <property type="entry name" value="SPORE DEVELOPMENT REGULATOR VOSA"/>
    <property type="match status" value="1"/>
</dbReference>
<accession>A0A3R7FC61</accession>
<dbReference type="PANTHER" id="PTHR33572:SF18">
    <property type="entry name" value="SPORE DEVELOPMENT REGULATOR VOSA"/>
    <property type="match status" value="1"/>
</dbReference>
<feature type="region of interest" description="Disordered" evidence="6">
    <location>
        <begin position="594"/>
        <end position="731"/>
    </location>
</feature>
<feature type="compositionally biased region" description="Polar residues" evidence="6">
    <location>
        <begin position="707"/>
        <end position="717"/>
    </location>
</feature>
<dbReference type="InterPro" id="IPR037525">
    <property type="entry name" value="Velvet_dom"/>
</dbReference>
<evidence type="ECO:0000256" key="4">
    <source>
        <dbReference type="ARBA" id="ARBA00023163"/>
    </source>
</evidence>
<gene>
    <name evidence="8" type="ORF">CFD26_108176</name>
</gene>
<feature type="region of interest" description="Disordered" evidence="6">
    <location>
        <begin position="175"/>
        <end position="214"/>
    </location>
</feature>
<dbReference type="Proteomes" id="UP000215289">
    <property type="component" value="Unassembled WGS sequence"/>
</dbReference>
<dbReference type="GO" id="GO:0005634">
    <property type="term" value="C:nucleus"/>
    <property type="evidence" value="ECO:0007669"/>
    <property type="project" value="UniProtKB-SubCell"/>
</dbReference>
<dbReference type="EMBL" id="NIDN02000011">
    <property type="protein sequence ID" value="RLM00804.1"/>
    <property type="molecule type" value="Genomic_DNA"/>
</dbReference>
<evidence type="ECO:0000256" key="2">
    <source>
        <dbReference type="ARBA" id="ARBA00022969"/>
    </source>
</evidence>
<feature type="compositionally biased region" description="Polar residues" evidence="6">
    <location>
        <begin position="496"/>
        <end position="509"/>
    </location>
</feature>
<dbReference type="Pfam" id="PF11754">
    <property type="entry name" value="Velvet"/>
    <property type="match status" value="2"/>
</dbReference>
<dbReference type="PROSITE" id="PS51821">
    <property type="entry name" value="VELVET"/>
    <property type="match status" value="1"/>
</dbReference>
<feature type="region of interest" description="Disordered" evidence="6">
    <location>
        <begin position="496"/>
        <end position="551"/>
    </location>
</feature>
<evidence type="ECO:0000256" key="1">
    <source>
        <dbReference type="ARBA" id="ARBA00004123"/>
    </source>
</evidence>
<keyword evidence="4" id="KW-0804">Transcription</keyword>
<keyword evidence="3" id="KW-0805">Transcription regulation</keyword>
<comment type="subcellular location">
    <subcellularLocation>
        <location evidence="1">Nucleus</location>
    </subcellularLocation>
</comment>
<dbReference type="FunFam" id="2.60.40.3960:FF:000004">
    <property type="entry name" value="Spore development regulator vosA"/>
    <property type="match status" value="1"/>
</dbReference>
<keyword evidence="2" id="KW-0749">Sporulation</keyword>
<keyword evidence="5" id="KW-0539">Nucleus</keyword>
<feature type="compositionally biased region" description="Basic and acidic residues" evidence="6">
    <location>
        <begin position="1291"/>
        <end position="1314"/>
    </location>
</feature>
<organism evidence="8 9">
    <name type="scientific">Aspergillus turcosus</name>
    <dbReference type="NCBI Taxonomy" id="1245748"/>
    <lineage>
        <taxon>Eukaryota</taxon>
        <taxon>Fungi</taxon>
        <taxon>Dikarya</taxon>
        <taxon>Ascomycota</taxon>
        <taxon>Pezizomycotina</taxon>
        <taxon>Eurotiomycetes</taxon>
        <taxon>Eurotiomycetidae</taxon>
        <taxon>Eurotiales</taxon>
        <taxon>Aspergillaceae</taxon>
        <taxon>Aspergillus</taxon>
        <taxon>Aspergillus subgen. Fumigati</taxon>
    </lineage>
</organism>
<evidence type="ECO:0000313" key="8">
    <source>
        <dbReference type="EMBL" id="RLM00804.1"/>
    </source>
</evidence>
<evidence type="ECO:0000256" key="5">
    <source>
        <dbReference type="ARBA" id="ARBA00023242"/>
    </source>
</evidence>
<dbReference type="OrthoDB" id="5599552at2759"/>
<dbReference type="Gene3D" id="2.60.40.3960">
    <property type="entry name" value="Velvet domain"/>
    <property type="match status" value="1"/>
</dbReference>
<feature type="domain" description="Velvet" evidence="7">
    <location>
        <begin position="3"/>
        <end position="174"/>
    </location>
</feature>
<comment type="caution">
    <text evidence="8">The sequence shown here is derived from an EMBL/GenBank/DDBJ whole genome shotgun (WGS) entry which is preliminary data.</text>
</comment>
<reference evidence="8 9" key="1">
    <citation type="submission" date="2018-08" db="EMBL/GenBank/DDBJ databases">
        <title>Draft genome sequences of two Aspergillus turcosus clinical strains isolated from bronchoalveolar lavage fluid: one azole-susceptible and the other azole-resistant.</title>
        <authorList>
            <person name="Parent-Michaud M."/>
            <person name="Dufresne P.J."/>
            <person name="Fournier E."/>
            <person name="Martineau C."/>
            <person name="Moreira S."/>
            <person name="Perkins V."/>
            <person name="De Repentigny L."/>
            <person name="Dufresne S.F."/>
        </authorList>
    </citation>
    <scope>NUCLEOTIDE SEQUENCE [LARGE SCALE GENOMIC DNA]</scope>
    <source>
        <strain evidence="8">HMR AF 1038</strain>
    </source>
</reference>
<evidence type="ECO:0000256" key="6">
    <source>
        <dbReference type="SAM" id="MobiDB-lite"/>
    </source>
</evidence>
<keyword evidence="9" id="KW-1185">Reference proteome</keyword>
<dbReference type="STRING" id="1245748.A0A3R7FC61"/>
<dbReference type="InterPro" id="IPR038491">
    <property type="entry name" value="Velvet_dom_sf"/>
</dbReference>
<evidence type="ECO:0000313" key="9">
    <source>
        <dbReference type="Proteomes" id="UP000215289"/>
    </source>
</evidence>
<name>A0A3R7FC61_9EURO</name>
<evidence type="ECO:0000256" key="3">
    <source>
        <dbReference type="ARBA" id="ARBA00023015"/>
    </source>
</evidence>
<protein>
    <recommendedName>
        <fullName evidence="7">Velvet domain-containing protein</fullName>
    </recommendedName>
</protein>
<sequence length="1351" mass="149033">MLSNTSSDFELIIRQQPNRARVAGGKEKERKPVDPPPIVQLRVREEGSYLAQHYLQSPYYFMCCSLYDANEDQPVPVPPATALAGTLVSSLHRLKDVDNNDGGFFVFGDLSVKIEGEFRLKFTLFEMRKDVVTYLKSIISDRFTVSPPKTFPGMQESTFLSRSFADQGVKLRIRKEPRTLSLKRPPRPEEYPQQPLPRSPDRSSIQMSGNAFPGYPAAGRDYGYYGTPVKRQRTSVDYGSRGIYDAEGRMRQVDAYPQTTAMYPNQPGTYQTPMMQGYPAGHAGVPDYAVRQPQPAVTAPSSYGSPVESTIAVKSPGPGNMAQARTPAYIDAQISYGIPSSAQVPQMQDPAAQARSSQQATMQSLGMMNQPGTPVVAPLTLTSFTFIFLFRPLPYLAQPSPTAVHRHRLLSFTNRSALFDDRCVRKHMASPARRGEAHVSSLPQRSPEFSSLEIRGTWNGDELEPVDLRISLELLNTRSANISLIKTFVRLQSNKWGEGNQSSDSSPQSPLFAFSAPESDDGTHSQKSGTSERDFFTAARESPASSHDATVSSCLEVIPECPNDEEVEPSSPLLFSPPDLSSKLCLSAADCTDGIKMQNPGRKRSASDASLSDSGSDSERTKASGTKPAVKCIISDVDNVKSAPEPDKLTQNAGEGKEEALQSSTKSSEQSSPRKHSRTLSMIPKPVTRLDKDVVRGTVSIPAPNALQDTSTAVHSKQPTEEEDAPTPTQATVTETFRRKRGDSDFFVASTTETSPASFEANEPVAAEVTKGTRSNADKDSPDSALGMHNVLDGLHIQTEPKGVTIVVDEHLEPETLRLESDQNVTVPETPVPKHEDVDHILAHDSKDHPACDGKDCQSSMSEPKLDFKDGILFIRNPENVRPAIYKFAVTVSVVLEKDKSKGWSNLVIPGLPRMRAGESGFFLFKIPENHGLEFRTTNLQRYKIVENCFFAEFVNHGDLVVPLRVCDQKFYGIVKDFTVDQEIQADHRVIASADNEEKGIQADVMITYTAMCSLRLHNRCFWAEKCCFFLRLDGGPDCRFHCRLDPQETGLQMINLENKGIPVGVSYLQVICSPRDLDMFGVTWKVKLSGQRAINWLPRIYPVSSTTCESNRNNLRQTFTELEAEYRKETAHQLARVVELDQDHTARGQHADILDISDSEDLVQSGEASFDEPFPPEAKPKMVRTSIANVVADSMAYCMQSLIISLCISMVWVILTSYLEIPPCPSVSSCALSGTDTNLTVGNSDLIGLALPSGEDRESQPEILDNELASGTPEIIEVSYMADIGLNGGESRHADHSETEDIRENVVEDKDKPAAGVESGSGRYEDQPHFSLRDRIDYWLGWMGPVGDEL</sequence>
<dbReference type="GO" id="GO:0030435">
    <property type="term" value="P:sporulation resulting in formation of a cellular spore"/>
    <property type="evidence" value="ECO:0007669"/>
    <property type="project" value="UniProtKB-KW"/>
</dbReference>
<proteinExistence type="predicted"/>